<dbReference type="GO" id="GO:0034220">
    <property type="term" value="P:monoatomic ion transmembrane transport"/>
    <property type="evidence" value="ECO:0007669"/>
    <property type="project" value="UniProtKB-KW"/>
</dbReference>
<dbReference type="Proteomes" id="UP000694044">
    <property type="component" value="Unassembled WGS sequence"/>
</dbReference>
<dbReference type="PANTHER" id="PTHR43150">
    <property type="entry name" value="HYPERKINETIC, ISOFORM M"/>
    <property type="match status" value="1"/>
</dbReference>
<keyword evidence="3" id="KW-0407">Ion channel</keyword>
<keyword evidence="3" id="KW-0406">Ion transport</keyword>
<dbReference type="EMBL" id="JAGDFM010000363">
    <property type="protein sequence ID" value="KAG7379222.1"/>
    <property type="molecule type" value="Genomic_DNA"/>
</dbReference>
<keyword evidence="1" id="KW-0521">NADP</keyword>
<gene>
    <name evidence="3" type="primary">KCNAB2_10</name>
    <name evidence="3" type="ORF">PHYPSEUDO_008874</name>
</gene>
<keyword evidence="2" id="KW-0560">Oxidoreductase</keyword>
<keyword evidence="4" id="KW-1185">Reference proteome</keyword>
<evidence type="ECO:0000313" key="4">
    <source>
        <dbReference type="Proteomes" id="UP000694044"/>
    </source>
</evidence>
<evidence type="ECO:0000313" key="3">
    <source>
        <dbReference type="EMBL" id="KAG7379222.1"/>
    </source>
</evidence>
<dbReference type="OrthoDB" id="125884at2759"/>
<name>A0A8T1VDA2_9STRA</name>
<proteinExistence type="predicted"/>
<sequence length="94" mass="10892">MNFVVEHGWAFYWGTSECLPWEILEACEIADRLGLTRPVVEQSQYNIFERTNVDFEYVDLYKKYKLGLSTPLSEGFEEHVAMADKLRPIAEEAG</sequence>
<dbReference type="PANTHER" id="PTHR43150:SF2">
    <property type="entry name" value="HYPERKINETIC, ISOFORM M"/>
    <property type="match status" value="1"/>
</dbReference>
<comment type="caution">
    <text evidence="3">The sequence shown here is derived from an EMBL/GenBank/DDBJ whole genome shotgun (WGS) entry which is preliminary data.</text>
</comment>
<dbReference type="AlphaFoldDB" id="A0A8T1VDA2"/>
<evidence type="ECO:0000256" key="2">
    <source>
        <dbReference type="ARBA" id="ARBA00023002"/>
    </source>
</evidence>
<accession>A0A8T1VDA2</accession>
<dbReference type="GO" id="GO:0016491">
    <property type="term" value="F:oxidoreductase activity"/>
    <property type="evidence" value="ECO:0007669"/>
    <property type="project" value="UniProtKB-KW"/>
</dbReference>
<evidence type="ECO:0000256" key="1">
    <source>
        <dbReference type="ARBA" id="ARBA00022857"/>
    </source>
</evidence>
<protein>
    <submittedName>
        <fullName evidence="3">Voltage-gated potassium channel subunit beta-2</fullName>
    </submittedName>
</protein>
<organism evidence="3 4">
    <name type="scientific">Phytophthora pseudosyringae</name>
    <dbReference type="NCBI Taxonomy" id="221518"/>
    <lineage>
        <taxon>Eukaryota</taxon>
        <taxon>Sar</taxon>
        <taxon>Stramenopiles</taxon>
        <taxon>Oomycota</taxon>
        <taxon>Peronosporomycetes</taxon>
        <taxon>Peronosporales</taxon>
        <taxon>Peronosporaceae</taxon>
        <taxon>Phytophthora</taxon>
    </lineage>
</organism>
<keyword evidence="3" id="KW-0813">Transport</keyword>
<dbReference type="InterPro" id="IPR005399">
    <property type="entry name" value="K_chnl_volt-dep_bsu_KCNAB-rel"/>
</dbReference>
<reference evidence="3" key="1">
    <citation type="submission" date="2021-02" db="EMBL/GenBank/DDBJ databases">
        <authorList>
            <person name="Palmer J.M."/>
        </authorList>
    </citation>
    <scope>NUCLEOTIDE SEQUENCE</scope>
    <source>
        <strain evidence="3">SCRP734</strain>
    </source>
</reference>